<evidence type="ECO:0008006" key="3">
    <source>
        <dbReference type="Google" id="ProtNLM"/>
    </source>
</evidence>
<dbReference type="SUPFAM" id="SSF117074">
    <property type="entry name" value="Hypothetical protein PA1324"/>
    <property type="match status" value="1"/>
</dbReference>
<dbReference type="KEGG" id="gbn:GEOBRER4_01870"/>
<sequence length="89" mass="9579">MDLLRAGREGVELHASTLSQESGYYLFKAVKPGDYLVVIPDQELARLDAAPPQPLRVAMPDGGDMVSGQDFLLEPASALPTLEAAANRR</sequence>
<reference evidence="1 2" key="1">
    <citation type="submission" date="2020-06" db="EMBL/GenBank/DDBJ databases">
        <title>Interaction of electrochemicaly active bacteria, Geobacter bremensis R4 on different carbon anode.</title>
        <authorList>
            <person name="Meng L."/>
            <person name="Yoshida N."/>
        </authorList>
    </citation>
    <scope>NUCLEOTIDE SEQUENCE [LARGE SCALE GENOMIC DNA]</scope>
    <source>
        <strain evidence="1 2">R4</strain>
    </source>
</reference>
<evidence type="ECO:0000313" key="2">
    <source>
        <dbReference type="Proteomes" id="UP000515472"/>
    </source>
</evidence>
<dbReference type="Proteomes" id="UP000515472">
    <property type="component" value="Chromosome"/>
</dbReference>
<gene>
    <name evidence="1" type="ORF">GEOBRER4_01870</name>
</gene>
<proteinExistence type="predicted"/>
<evidence type="ECO:0000313" key="1">
    <source>
        <dbReference type="EMBL" id="BCG45437.1"/>
    </source>
</evidence>
<name>A0A6S6LU14_9BACT</name>
<accession>A0A6S6LU14</accession>
<protein>
    <recommendedName>
        <fullName evidence="3">SD-repeat containing protein B domain-containing protein</fullName>
    </recommendedName>
</protein>
<organism evidence="1 2">
    <name type="scientific">Citrifermentans bremense</name>
    <dbReference type="NCBI Taxonomy" id="60035"/>
    <lineage>
        <taxon>Bacteria</taxon>
        <taxon>Pseudomonadati</taxon>
        <taxon>Thermodesulfobacteriota</taxon>
        <taxon>Desulfuromonadia</taxon>
        <taxon>Geobacterales</taxon>
        <taxon>Geobacteraceae</taxon>
        <taxon>Citrifermentans</taxon>
    </lineage>
</organism>
<keyword evidence="2" id="KW-1185">Reference proteome</keyword>
<dbReference type="EMBL" id="AP023213">
    <property type="protein sequence ID" value="BCG45437.1"/>
    <property type="molecule type" value="Genomic_DNA"/>
</dbReference>
<dbReference type="RefSeq" id="WP_185243846.1">
    <property type="nucleotide sequence ID" value="NZ_AP023213.1"/>
</dbReference>
<dbReference type="AlphaFoldDB" id="A0A6S6LU14"/>